<evidence type="ECO:0000313" key="2">
    <source>
        <dbReference type="Proteomes" id="UP000516316"/>
    </source>
</evidence>
<evidence type="ECO:0000313" key="1">
    <source>
        <dbReference type="EMBL" id="QNR50070.1"/>
    </source>
</evidence>
<dbReference type="InterPro" id="IPR049810">
    <property type="entry name" value="S6_alt_immun-like"/>
</dbReference>
<sequence>MKYELKFEIYGIPPDGDEAVFEMELPTLTTECLMPVMGWQSEAEAVSSYFLTPEQTDAIEHLAAITLPKDLDLFLSCHG</sequence>
<dbReference type="Proteomes" id="UP000516316">
    <property type="component" value="Chromosome"/>
</dbReference>
<reference evidence="1 2" key="1">
    <citation type="submission" date="2020-09" db="EMBL/GenBank/DDBJ databases">
        <title>The Genome Sequence of Pseudomonas chlororaphis strain Qlu-1 - A phenazine-derivative-producing strain.</title>
        <authorList>
            <person name="Li L."/>
            <person name="Liu K."/>
        </authorList>
    </citation>
    <scope>NUCLEOTIDE SEQUENCE [LARGE SCALE GENOMIC DNA]</scope>
    <source>
        <strain evidence="2">qlu-1</strain>
    </source>
</reference>
<dbReference type="EMBL" id="CP061079">
    <property type="protein sequence ID" value="QNR50070.1"/>
    <property type="molecule type" value="Genomic_DNA"/>
</dbReference>
<accession>A0AAP9W011</accession>
<protein>
    <submittedName>
        <fullName evidence="1">Uncharacterized protein</fullName>
    </submittedName>
</protein>
<dbReference type="NCBIfam" id="NF040643">
    <property type="entry name" value="S6_alt_immun"/>
    <property type="match status" value="1"/>
</dbReference>
<gene>
    <name evidence="1" type="ORF">HLB40_11330</name>
</gene>
<proteinExistence type="predicted"/>
<name>A0AAP9W011_9PSED</name>
<organism evidence="1 2">
    <name type="scientific">Pseudomonas chlororaphis</name>
    <dbReference type="NCBI Taxonomy" id="587753"/>
    <lineage>
        <taxon>Bacteria</taxon>
        <taxon>Pseudomonadati</taxon>
        <taxon>Pseudomonadota</taxon>
        <taxon>Gammaproteobacteria</taxon>
        <taxon>Pseudomonadales</taxon>
        <taxon>Pseudomonadaceae</taxon>
        <taxon>Pseudomonas</taxon>
    </lineage>
</organism>
<dbReference type="RefSeq" id="WP_051673129.1">
    <property type="nucleotide sequence ID" value="NZ_CATKQY010000059.1"/>
</dbReference>
<dbReference type="AlphaFoldDB" id="A0AAP9W011"/>